<dbReference type="CDD" id="cd04688">
    <property type="entry name" value="NUDIX_Hydrolase"/>
    <property type="match status" value="1"/>
</dbReference>
<organism evidence="5 7">
    <name type="scientific">Salinicoccus halodurans</name>
    <dbReference type="NCBI Taxonomy" id="407035"/>
    <lineage>
        <taxon>Bacteria</taxon>
        <taxon>Bacillati</taxon>
        <taxon>Bacillota</taxon>
        <taxon>Bacilli</taxon>
        <taxon>Bacillales</taxon>
        <taxon>Staphylococcaceae</taxon>
        <taxon>Salinicoccus</taxon>
    </lineage>
</organism>
<dbReference type="PANTHER" id="PTHR43046">
    <property type="entry name" value="GDP-MANNOSE MANNOSYL HYDROLASE"/>
    <property type="match status" value="1"/>
</dbReference>
<proteinExistence type="predicted"/>
<feature type="domain" description="Nudix hydrolase" evidence="3">
    <location>
        <begin position="13"/>
        <end position="141"/>
    </location>
</feature>
<dbReference type="AlphaFoldDB" id="A0A0F7HMD6"/>
<dbReference type="InterPro" id="IPR000086">
    <property type="entry name" value="NUDIX_hydrolase_dom"/>
</dbReference>
<accession>A0A0F7HMD6</accession>
<dbReference type="KEGG" id="shv:AAT16_07500"/>
<name>A0A0F7HMD6_9STAP</name>
<dbReference type="Pfam" id="PF00293">
    <property type="entry name" value="NUDIX"/>
    <property type="match status" value="1"/>
</dbReference>
<dbReference type="GO" id="GO:0016787">
    <property type="term" value="F:hydrolase activity"/>
    <property type="evidence" value="ECO:0007669"/>
    <property type="project" value="UniProtKB-KW"/>
</dbReference>
<comment type="cofactor">
    <cofactor evidence="1">
        <name>Mg(2+)</name>
        <dbReference type="ChEBI" id="CHEBI:18420"/>
    </cofactor>
</comment>
<keyword evidence="2" id="KW-0378">Hydrolase</keyword>
<reference evidence="5 7" key="3">
    <citation type="submission" date="2016-10" db="EMBL/GenBank/DDBJ databases">
        <authorList>
            <person name="Varghese N."/>
            <person name="Submissions S."/>
        </authorList>
    </citation>
    <scope>NUCLEOTIDE SEQUENCE [LARGE SCALE GENOMIC DNA]</scope>
    <source>
        <strain evidence="5 7">CGMCC 1.6501</strain>
    </source>
</reference>
<dbReference type="EMBL" id="CP011366">
    <property type="protein sequence ID" value="AKG74088.1"/>
    <property type="molecule type" value="Genomic_DNA"/>
</dbReference>
<protein>
    <submittedName>
        <fullName evidence="5">NUDIX domain-containing protein</fullName>
    </submittedName>
</protein>
<dbReference type="Gene3D" id="3.90.79.10">
    <property type="entry name" value="Nucleoside Triphosphate Pyrophosphohydrolase"/>
    <property type="match status" value="1"/>
</dbReference>
<evidence type="ECO:0000313" key="4">
    <source>
        <dbReference type="EMBL" id="AKG74088.1"/>
    </source>
</evidence>
<evidence type="ECO:0000313" key="6">
    <source>
        <dbReference type="Proteomes" id="UP000034029"/>
    </source>
</evidence>
<dbReference type="InterPro" id="IPR015797">
    <property type="entry name" value="NUDIX_hydrolase-like_dom_sf"/>
</dbReference>
<evidence type="ECO:0000313" key="7">
    <source>
        <dbReference type="Proteomes" id="UP000183090"/>
    </source>
</evidence>
<evidence type="ECO:0000256" key="2">
    <source>
        <dbReference type="ARBA" id="ARBA00022801"/>
    </source>
</evidence>
<reference evidence="6" key="2">
    <citation type="submission" date="2015-04" db="EMBL/GenBank/DDBJ databases">
        <title>Complete genome sequence of Salinicoccus halodurans strain H3B36, isolated from the Qaidam basin of China.</title>
        <authorList>
            <person name="Ma Y."/>
            <person name="Jiang K."/>
            <person name="Xue Y."/>
        </authorList>
    </citation>
    <scope>NUCLEOTIDE SEQUENCE [LARGE SCALE GENOMIC DNA]</scope>
    <source>
        <strain evidence="6">H3B36</strain>
    </source>
</reference>
<reference evidence="4 6" key="1">
    <citation type="journal article" date="2015" name="Int. J. Syst. Evol. Microbiol.">
        <title>Complete genome sequence of Salinicoccus halodurans H3B36, isolated from the Qaidam Basin in China.</title>
        <authorList>
            <person name="Jiang K."/>
            <person name="Xue Y."/>
            <person name="Ma Y."/>
        </authorList>
    </citation>
    <scope>NUCLEOTIDE SEQUENCE [LARGE SCALE GENOMIC DNA]</scope>
    <source>
        <strain evidence="4 6">H3B36</strain>
    </source>
</reference>
<dbReference type="RefSeq" id="WP_046790273.1">
    <property type="nucleotide sequence ID" value="NZ_CP011366.1"/>
</dbReference>
<dbReference type="Proteomes" id="UP000183090">
    <property type="component" value="Unassembled WGS sequence"/>
</dbReference>
<dbReference type="EMBL" id="FOTB01000001">
    <property type="protein sequence ID" value="SFK60311.1"/>
    <property type="molecule type" value="Genomic_DNA"/>
</dbReference>
<keyword evidence="6" id="KW-1185">Reference proteome</keyword>
<evidence type="ECO:0000256" key="1">
    <source>
        <dbReference type="ARBA" id="ARBA00001946"/>
    </source>
</evidence>
<evidence type="ECO:0000313" key="5">
    <source>
        <dbReference type="EMBL" id="SFK60311.1"/>
    </source>
</evidence>
<gene>
    <name evidence="4" type="ORF">AAT16_07500</name>
    <name evidence="5" type="ORF">SAMN05216235_0746</name>
</gene>
<dbReference type="PANTHER" id="PTHR43046:SF14">
    <property type="entry name" value="MUTT_NUDIX FAMILY PROTEIN"/>
    <property type="match status" value="1"/>
</dbReference>
<evidence type="ECO:0000259" key="3">
    <source>
        <dbReference type="Pfam" id="PF00293"/>
    </source>
</evidence>
<dbReference type="Proteomes" id="UP000034029">
    <property type="component" value="Chromosome"/>
</dbReference>
<dbReference type="SUPFAM" id="SSF55811">
    <property type="entry name" value="Nudix"/>
    <property type="match status" value="1"/>
</dbReference>
<sequence>MDCGFKSGKNIFRYRVACIVIEEGRALLATNNMTGYFYTLSGPVNLGETSEDAAARVLKERTDADYSVQRLLTIVETFFDYEFNDTKYDFQEVTFYYLMESHGKTKLRSNNKIGGGRTETFHWMPLSKVSVNDVRPKVAREMIMNLPDHVETIISDERIEDFT</sequence>
<dbReference type="OrthoDB" id="9804442at2"/>